<name>A0A8A4TW14_SULCO</name>
<gene>
    <name evidence="13" type="primary">gspG</name>
    <name evidence="13" type="ORF">J3U87_12980</name>
</gene>
<dbReference type="InterPro" id="IPR013545">
    <property type="entry name" value="T2SS_protein-GspG_C"/>
</dbReference>
<dbReference type="Gene3D" id="3.30.700.10">
    <property type="entry name" value="Glycoprotein, Type 4 Pilin"/>
    <property type="match status" value="1"/>
</dbReference>
<dbReference type="PRINTS" id="PR00813">
    <property type="entry name" value="BCTERIALGSPG"/>
</dbReference>
<dbReference type="AlphaFoldDB" id="A0A8A4TW14"/>
<protein>
    <recommendedName>
        <fullName evidence="3">Type II secretion system core protein G</fullName>
    </recommendedName>
</protein>
<comment type="similarity">
    <text evidence="2">Belongs to the GSP G family.</text>
</comment>
<feature type="transmembrane region" description="Helical" evidence="11">
    <location>
        <begin position="12"/>
        <end position="34"/>
    </location>
</feature>
<feature type="region of interest" description="Disordered" evidence="10">
    <location>
        <begin position="116"/>
        <end position="140"/>
    </location>
</feature>
<keyword evidence="4" id="KW-1003">Cell membrane</keyword>
<dbReference type="NCBIfam" id="TIGR02532">
    <property type="entry name" value="IV_pilin_GFxxxE"/>
    <property type="match status" value="1"/>
</dbReference>
<evidence type="ECO:0000256" key="8">
    <source>
        <dbReference type="ARBA" id="ARBA00022989"/>
    </source>
</evidence>
<dbReference type="PANTHER" id="PTHR30093:SF44">
    <property type="entry name" value="TYPE II SECRETION SYSTEM CORE PROTEIN G"/>
    <property type="match status" value="1"/>
</dbReference>
<dbReference type="GO" id="GO:0015628">
    <property type="term" value="P:protein secretion by the type II secretion system"/>
    <property type="evidence" value="ECO:0007669"/>
    <property type="project" value="InterPro"/>
</dbReference>
<evidence type="ECO:0000256" key="6">
    <source>
        <dbReference type="ARBA" id="ARBA00022519"/>
    </source>
</evidence>
<keyword evidence="7 11" id="KW-0812">Transmembrane</keyword>
<evidence type="ECO:0000256" key="1">
    <source>
        <dbReference type="ARBA" id="ARBA00004377"/>
    </source>
</evidence>
<dbReference type="InterPro" id="IPR000983">
    <property type="entry name" value="Bac_GSPG_pilin"/>
</dbReference>
<evidence type="ECO:0000256" key="5">
    <source>
        <dbReference type="ARBA" id="ARBA00022481"/>
    </source>
</evidence>
<keyword evidence="8 11" id="KW-1133">Transmembrane helix</keyword>
<dbReference type="InterPro" id="IPR010054">
    <property type="entry name" value="Type2_sec_GspG"/>
</dbReference>
<evidence type="ECO:0000259" key="12">
    <source>
        <dbReference type="Pfam" id="PF08334"/>
    </source>
</evidence>
<accession>A0A8A4TW14</accession>
<keyword evidence="6" id="KW-0997">Cell inner membrane</keyword>
<feature type="compositionally biased region" description="Basic and acidic residues" evidence="10">
    <location>
        <begin position="120"/>
        <end position="140"/>
    </location>
</feature>
<keyword evidence="9 11" id="KW-0472">Membrane</keyword>
<dbReference type="KEGG" id="scor:J3U87_12980"/>
<dbReference type="NCBIfam" id="TIGR01710">
    <property type="entry name" value="typeII_sec_gspG"/>
    <property type="match status" value="1"/>
</dbReference>
<organism evidence="13 14">
    <name type="scientific">Sulfidibacter corallicola</name>
    <dbReference type="NCBI Taxonomy" id="2818388"/>
    <lineage>
        <taxon>Bacteria</taxon>
        <taxon>Pseudomonadati</taxon>
        <taxon>Acidobacteriota</taxon>
        <taxon>Holophagae</taxon>
        <taxon>Acanthopleuribacterales</taxon>
        <taxon>Acanthopleuribacteraceae</taxon>
        <taxon>Sulfidibacter</taxon>
    </lineage>
</organism>
<evidence type="ECO:0000256" key="3">
    <source>
        <dbReference type="ARBA" id="ARBA00020042"/>
    </source>
</evidence>
<dbReference type="GO" id="GO:0005886">
    <property type="term" value="C:plasma membrane"/>
    <property type="evidence" value="ECO:0007669"/>
    <property type="project" value="UniProtKB-SubCell"/>
</dbReference>
<dbReference type="SUPFAM" id="SSF54523">
    <property type="entry name" value="Pili subunits"/>
    <property type="match status" value="1"/>
</dbReference>
<comment type="subcellular location">
    <subcellularLocation>
        <location evidence="1">Cell inner membrane</location>
        <topology evidence="1">Single-pass membrane protein</topology>
    </subcellularLocation>
</comment>
<dbReference type="PANTHER" id="PTHR30093">
    <property type="entry name" value="GENERAL SECRETION PATHWAY PROTEIN G"/>
    <property type="match status" value="1"/>
</dbReference>
<dbReference type="Proteomes" id="UP000663929">
    <property type="component" value="Chromosome"/>
</dbReference>
<evidence type="ECO:0000256" key="7">
    <source>
        <dbReference type="ARBA" id="ARBA00022692"/>
    </source>
</evidence>
<sequence length="140" mass="16078">MNLTRKRRAFTLVEMMAVVVIIGILAAVIAPKFFGQVTSAQRRAAEADIKTLKQQITLFRFDHNRFPEGLEDLAKEPDNVKNWKPYIERKALRDPWGNPYEYRTPGDESREFDIWSLGADGKEGGEGDDADIKSWEDEDF</sequence>
<dbReference type="EMBL" id="CP071793">
    <property type="protein sequence ID" value="QTD53361.1"/>
    <property type="molecule type" value="Genomic_DNA"/>
</dbReference>
<reference evidence="13" key="1">
    <citation type="submission" date="2021-03" db="EMBL/GenBank/DDBJ databases">
        <title>Acanthopleuribacteraceae sp. M133.</title>
        <authorList>
            <person name="Wang G."/>
        </authorList>
    </citation>
    <scope>NUCLEOTIDE SEQUENCE</scope>
    <source>
        <strain evidence="13">M133</strain>
    </source>
</reference>
<evidence type="ECO:0000256" key="10">
    <source>
        <dbReference type="SAM" id="MobiDB-lite"/>
    </source>
</evidence>
<evidence type="ECO:0000256" key="2">
    <source>
        <dbReference type="ARBA" id="ARBA00009984"/>
    </source>
</evidence>
<dbReference type="InterPro" id="IPR045584">
    <property type="entry name" value="Pilin-like"/>
</dbReference>
<evidence type="ECO:0000256" key="11">
    <source>
        <dbReference type="SAM" id="Phobius"/>
    </source>
</evidence>
<keyword evidence="14" id="KW-1185">Reference proteome</keyword>
<keyword evidence="5" id="KW-0488">Methylation</keyword>
<dbReference type="Pfam" id="PF07963">
    <property type="entry name" value="N_methyl"/>
    <property type="match status" value="1"/>
</dbReference>
<dbReference type="InterPro" id="IPR012902">
    <property type="entry name" value="N_methyl_site"/>
</dbReference>
<proteinExistence type="inferred from homology"/>
<evidence type="ECO:0000313" key="13">
    <source>
        <dbReference type="EMBL" id="QTD53361.1"/>
    </source>
</evidence>
<evidence type="ECO:0000256" key="4">
    <source>
        <dbReference type="ARBA" id="ARBA00022475"/>
    </source>
</evidence>
<dbReference type="Pfam" id="PF08334">
    <property type="entry name" value="T2SSG"/>
    <property type="match status" value="1"/>
</dbReference>
<dbReference type="RefSeq" id="WP_237383464.1">
    <property type="nucleotide sequence ID" value="NZ_CP071793.1"/>
</dbReference>
<evidence type="ECO:0000256" key="9">
    <source>
        <dbReference type="ARBA" id="ARBA00023136"/>
    </source>
</evidence>
<evidence type="ECO:0000313" key="14">
    <source>
        <dbReference type="Proteomes" id="UP000663929"/>
    </source>
</evidence>
<dbReference type="GO" id="GO:0015627">
    <property type="term" value="C:type II protein secretion system complex"/>
    <property type="evidence" value="ECO:0007669"/>
    <property type="project" value="InterPro"/>
</dbReference>
<feature type="domain" description="Type II secretion system protein GspG C-terminal" evidence="12">
    <location>
        <begin position="33"/>
        <end position="135"/>
    </location>
</feature>